<dbReference type="AlphaFoldDB" id="A0ABD3QRA8"/>
<protein>
    <submittedName>
        <fullName evidence="3">Uncharacterized protein</fullName>
    </submittedName>
</protein>
<feature type="chain" id="PRO_5044841769" evidence="2">
    <location>
        <begin position="21"/>
        <end position="235"/>
    </location>
</feature>
<feature type="signal peptide" evidence="2">
    <location>
        <begin position="1"/>
        <end position="20"/>
    </location>
</feature>
<keyword evidence="4" id="KW-1185">Reference proteome</keyword>
<proteinExistence type="predicted"/>
<comment type="caution">
    <text evidence="3">The sequence shown here is derived from an EMBL/GenBank/DDBJ whole genome shotgun (WGS) entry which is preliminary data.</text>
</comment>
<organism evidence="3 4">
    <name type="scientific">Cyclotella atomus</name>
    <dbReference type="NCBI Taxonomy" id="382360"/>
    <lineage>
        <taxon>Eukaryota</taxon>
        <taxon>Sar</taxon>
        <taxon>Stramenopiles</taxon>
        <taxon>Ochrophyta</taxon>
        <taxon>Bacillariophyta</taxon>
        <taxon>Coscinodiscophyceae</taxon>
        <taxon>Thalassiosirophycidae</taxon>
        <taxon>Stephanodiscales</taxon>
        <taxon>Stephanodiscaceae</taxon>
        <taxon>Cyclotella</taxon>
    </lineage>
</organism>
<feature type="compositionally biased region" description="Acidic residues" evidence="1">
    <location>
        <begin position="190"/>
        <end position="203"/>
    </location>
</feature>
<reference evidence="3 4" key="1">
    <citation type="submission" date="2024-10" db="EMBL/GenBank/DDBJ databases">
        <title>Updated reference genomes for cyclostephanoid diatoms.</title>
        <authorList>
            <person name="Roberts W.R."/>
            <person name="Alverson A.J."/>
        </authorList>
    </citation>
    <scope>NUCLEOTIDE SEQUENCE [LARGE SCALE GENOMIC DNA]</scope>
    <source>
        <strain evidence="3 4">AJA010-31</strain>
    </source>
</reference>
<accession>A0ABD3QRA8</accession>
<gene>
    <name evidence="3" type="ORF">ACHAWO_001386</name>
</gene>
<keyword evidence="2" id="KW-0732">Signal</keyword>
<name>A0ABD3QRA8_9STRA</name>
<sequence length="235" mass="26999">MKNVQLKFTSLFLLPSAIHAFTAPSTRHVNTLRPHYLPIKTRLHQQQPFYNEADGQTYYYNSSDGNYYSETGQMYVDNQQYDQQYNQQQVYDQQYQQQAYNDQQYDTHFEDQQQQPPSQLILGNDIASEMSQLISEAGIDYLSLAKQRALEKRESINNISTDDDWLNLAEEVRVKKQQEQLNNNNNEGGEKDDEWEASLNEESEGDAAALGMGTFVTEAGIVVEGNYGDEPTLLL</sequence>
<dbReference type="EMBL" id="JALLPJ020000131">
    <property type="protein sequence ID" value="KAL3801581.1"/>
    <property type="molecule type" value="Genomic_DNA"/>
</dbReference>
<evidence type="ECO:0000313" key="4">
    <source>
        <dbReference type="Proteomes" id="UP001530400"/>
    </source>
</evidence>
<evidence type="ECO:0000256" key="1">
    <source>
        <dbReference type="SAM" id="MobiDB-lite"/>
    </source>
</evidence>
<evidence type="ECO:0000313" key="3">
    <source>
        <dbReference type="EMBL" id="KAL3801581.1"/>
    </source>
</evidence>
<feature type="region of interest" description="Disordered" evidence="1">
    <location>
        <begin position="178"/>
        <end position="203"/>
    </location>
</feature>
<evidence type="ECO:0000256" key="2">
    <source>
        <dbReference type="SAM" id="SignalP"/>
    </source>
</evidence>
<dbReference type="Proteomes" id="UP001530400">
    <property type="component" value="Unassembled WGS sequence"/>
</dbReference>